<dbReference type="Pfam" id="PF03544">
    <property type="entry name" value="TonB_C"/>
    <property type="match status" value="1"/>
</dbReference>
<dbReference type="OrthoDB" id="9792439at2"/>
<organism evidence="12 13">
    <name type="scientific">Burkholderia aenigmatica</name>
    <dbReference type="NCBI Taxonomy" id="2015348"/>
    <lineage>
        <taxon>Bacteria</taxon>
        <taxon>Pseudomonadati</taxon>
        <taxon>Pseudomonadota</taxon>
        <taxon>Betaproteobacteria</taxon>
        <taxon>Burkholderiales</taxon>
        <taxon>Burkholderiaceae</taxon>
        <taxon>Burkholderia</taxon>
        <taxon>Burkholderia cepacia complex</taxon>
    </lineage>
</organism>
<evidence type="ECO:0000256" key="7">
    <source>
        <dbReference type="ARBA" id="ARBA00022927"/>
    </source>
</evidence>
<name>A0A228I9C1_9BURK</name>
<evidence type="ECO:0000256" key="5">
    <source>
        <dbReference type="ARBA" id="ARBA00022519"/>
    </source>
</evidence>
<evidence type="ECO:0000256" key="9">
    <source>
        <dbReference type="ARBA" id="ARBA00023136"/>
    </source>
</evidence>
<dbReference type="SUPFAM" id="SSF74653">
    <property type="entry name" value="TolA/TonB C-terminal domain"/>
    <property type="match status" value="1"/>
</dbReference>
<dbReference type="GO" id="GO:0098797">
    <property type="term" value="C:plasma membrane protein complex"/>
    <property type="evidence" value="ECO:0007669"/>
    <property type="project" value="TreeGrafter"/>
</dbReference>
<dbReference type="InterPro" id="IPR006260">
    <property type="entry name" value="TonB/TolA_C"/>
</dbReference>
<feature type="region of interest" description="Disordered" evidence="10">
    <location>
        <begin position="103"/>
        <end position="197"/>
    </location>
</feature>
<dbReference type="InterPro" id="IPR037682">
    <property type="entry name" value="TonB_C"/>
</dbReference>
<dbReference type="InterPro" id="IPR051045">
    <property type="entry name" value="TonB-dependent_transducer"/>
</dbReference>
<feature type="compositionally biased region" description="Pro residues" evidence="10">
    <location>
        <begin position="130"/>
        <end position="148"/>
    </location>
</feature>
<dbReference type="PANTHER" id="PTHR33446">
    <property type="entry name" value="PROTEIN TONB-RELATED"/>
    <property type="match status" value="1"/>
</dbReference>
<dbReference type="Gene3D" id="3.30.1150.10">
    <property type="match status" value="1"/>
</dbReference>
<evidence type="ECO:0000256" key="8">
    <source>
        <dbReference type="ARBA" id="ARBA00022989"/>
    </source>
</evidence>
<evidence type="ECO:0000256" key="2">
    <source>
        <dbReference type="ARBA" id="ARBA00006555"/>
    </source>
</evidence>
<keyword evidence="8" id="KW-1133">Transmembrane helix</keyword>
<feature type="compositionally biased region" description="Low complexity" evidence="10">
    <location>
        <begin position="149"/>
        <end position="179"/>
    </location>
</feature>
<proteinExistence type="inferred from homology"/>
<keyword evidence="7" id="KW-0653">Protein transport</keyword>
<feature type="compositionally biased region" description="Basic and acidic residues" evidence="10">
    <location>
        <begin position="36"/>
        <end position="51"/>
    </location>
</feature>
<dbReference type="PROSITE" id="PS52015">
    <property type="entry name" value="TONB_CTD"/>
    <property type="match status" value="1"/>
</dbReference>
<evidence type="ECO:0000256" key="4">
    <source>
        <dbReference type="ARBA" id="ARBA00022475"/>
    </source>
</evidence>
<accession>A0A228I9C1</accession>
<dbReference type="PANTHER" id="PTHR33446:SF2">
    <property type="entry name" value="PROTEIN TONB"/>
    <property type="match status" value="1"/>
</dbReference>
<reference evidence="12 13" key="2">
    <citation type="submission" date="2017-08" db="EMBL/GenBank/DDBJ databases">
        <title>WGS of novel Burkholderia cepaca complex species.</title>
        <authorList>
            <person name="Lipuma J."/>
            <person name="Spilker T."/>
        </authorList>
    </citation>
    <scope>NUCLEOTIDE SEQUENCE [LARGE SCALE GENOMIC DNA]</scope>
    <source>
        <strain evidence="12 13">AU17325</strain>
    </source>
</reference>
<feature type="region of interest" description="Disordered" evidence="10">
    <location>
        <begin position="29"/>
        <end position="53"/>
    </location>
</feature>
<dbReference type="Proteomes" id="UP000214600">
    <property type="component" value="Unassembled WGS sequence"/>
</dbReference>
<sequence length="275" mass="28261">MSAASLTVENPALSQRRRAAWRAVVAGARHGVSAESRQERARADASFDARDGGPVTARQAVGGALVVGVLHAALIAAWLHAQPASHEPVVTPPIALQMTAAPQPLPQAPAPKPVTPPKPLPQARHAPQPRHVPPPAPAPSASVPPPAARPSAAPAESAAPAPAAAPAAPAAPAAATAPATQKTTLPDGNADYLHNPAPDYPATAQDYGWQGKVVLHVHVRADGSPDAIEVRRSSGHRVLDDAAVAAVRHWSFVPAKRGDTSVDGWVDVPLNFQLD</sequence>
<keyword evidence="5" id="KW-0997">Cell inner membrane</keyword>
<comment type="caution">
    <text evidence="12">The sequence shown here is derived from an EMBL/GenBank/DDBJ whole genome shotgun (WGS) entry which is preliminary data.</text>
</comment>
<evidence type="ECO:0000256" key="6">
    <source>
        <dbReference type="ARBA" id="ARBA00022692"/>
    </source>
</evidence>
<feature type="compositionally biased region" description="Pro residues" evidence="10">
    <location>
        <begin position="103"/>
        <end position="120"/>
    </location>
</feature>
<dbReference type="EMBL" id="NKFA01000012">
    <property type="protein sequence ID" value="OXI38775.1"/>
    <property type="molecule type" value="Genomic_DNA"/>
</dbReference>
<dbReference type="GO" id="GO:0015031">
    <property type="term" value="P:protein transport"/>
    <property type="evidence" value="ECO:0007669"/>
    <property type="project" value="UniProtKB-KW"/>
</dbReference>
<keyword evidence="3" id="KW-0813">Transport</keyword>
<dbReference type="GO" id="GO:0031992">
    <property type="term" value="F:energy transducer activity"/>
    <property type="evidence" value="ECO:0007669"/>
    <property type="project" value="TreeGrafter"/>
</dbReference>
<evidence type="ECO:0000256" key="10">
    <source>
        <dbReference type="SAM" id="MobiDB-lite"/>
    </source>
</evidence>
<dbReference type="AlphaFoldDB" id="A0A228I9C1"/>
<dbReference type="NCBIfam" id="TIGR01352">
    <property type="entry name" value="tonB_Cterm"/>
    <property type="match status" value="1"/>
</dbReference>
<evidence type="ECO:0000256" key="3">
    <source>
        <dbReference type="ARBA" id="ARBA00022448"/>
    </source>
</evidence>
<keyword evidence="6" id="KW-0812">Transmembrane</keyword>
<keyword evidence="4" id="KW-1003">Cell membrane</keyword>
<keyword evidence="9" id="KW-0472">Membrane</keyword>
<feature type="domain" description="TonB C-terminal" evidence="11">
    <location>
        <begin position="185"/>
        <end position="275"/>
    </location>
</feature>
<dbReference type="GO" id="GO:0055085">
    <property type="term" value="P:transmembrane transport"/>
    <property type="evidence" value="ECO:0007669"/>
    <property type="project" value="InterPro"/>
</dbReference>
<dbReference type="RefSeq" id="WP_089452909.1">
    <property type="nucleotide sequence ID" value="NZ_NKFA01000012.1"/>
</dbReference>
<evidence type="ECO:0000313" key="12">
    <source>
        <dbReference type="EMBL" id="OXI38775.1"/>
    </source>
</evidence>
<evidence type="ECO:0000256" key="1">
    <source>
        <dbReference type="ARBA" id="ARBA00004383"/>
    </source>
</evidence>
<gene>
    <name evidence="12" type="ORF">CFB84_28155</name>
</gene>
<evidence type="ECO:0000313" key="13">
    <source>
        <dbReference type="Proteomes" id="UP000214600"/>
    </source>
</evidence>
<comment type="subcellular location">
    <subcellularLocation>
        <location evidence="1">Cell inner membrane</location>
        <topology evidence="1">Single-pass membrane protein</topology>
        <orientation evidence="1">Periplasmic side</orientation>
    </subcellularLocation>
</comment>
<reference evidence="13" key="1">
    <citation type="submission" date="2017-06" db="EMBL/GenBank/DDBJ databases">
        <authorList>
            <person name="LiPuma J."/>
            <person name="Spilker T."/>
        </authorList>
    </citation>
    <scope>NUCLEOTIDE SEQUENCE [LARGE SCALE GENOMIC DNA]</scope>
    <source>
        <strain evidence="13">AU17325</strain>
    </source>
</reference>
<comment type="similarity">
    <text evidence="2">Belongs to the TonB family.</text>
</comment>
<protein>
    <submittedName>
        <fullName evidence="12">Energy transducer TonB</fullName>
    </submittedName>
</protein>
<evidence type="ECO:0000259" key="11">
    <source>
        <dbReference type="PROSITE" id="PS52015"/>
    </source>
</evidence>